<evidence type="ECO:0000313" key="3">
    <source>
        <dbReference type="EMBL" id="TRW44137.1"/>
    </source>
</evidence>
<name>A0A552WN32_9MICO</name>
<organism evidence="3 4">
    <name type="scientific">Georgenia yuyongxinii</name>
    <dbReference type="NCBI Taxonomy" id="2589797"/>
    <lineage>
        <taxon>Bacteria</taxon>
        <taxon>Bacillati</taxon>
        <taxon>Actinomycetota</taxon>
        <taxon>Actinomycetes</taxon>
        <taxon>Micrococcales</taxon>
        <taxon>Bogoriellaceae</taxon>
        <taxon>Georgenia</taxon>
    </lineage>
</organism>
<dbReference type="AlphaFoldDB" id="A0A552WN32"/>
<dbReference type="EMBL" id="VJXR01000053">
    <property type="protein sequence ID" value="TRW44137.1"/>
    <property type="molecule type" value="Genomic_DNA"/>
</dbReference>
<keyword evidence="4" id="KW-1185">Reference proteome</keyword>
<gene>
    <name evidence="3" type="ORF">FJ693_14765</name>
</gene>
<evidence type="ECO:0000256" key="1">
    <source>
        <dbReference type="SAM" id="Phobius"/>
    </source>
</evidence>
<feature type="transmembrane region" description="Helical" evidence="1">
    <location>
        <begin position="64"/>
        <end position="85"/>
    </location>
</feature>
<comment type="caution">
    <text evidence="3">The sequence shown here is derived from an EMBL/GenBank/DDBJ whole genome shotgun (WGS) entry which is preliminary data.</text>
</comment>
<protein>
    <submittedName>
        <fullName evidence="3">DUF4129 domain-containing protein</fullName>
    </submittedName>
</protein>
<accession>A0A552WN32</accession>
<dbReference type="InterPro" id="IPR025403">
    <property type="entry name" value="TgpA-like_C"/>
</dbReference>
<dbReference type="Pfam" id="PF13559">
    <property type="entry name" value="DUF4129"/>
    <property type="match status" value="1"/>
</dbReference>
<proteinExistence type="predicted"/>
<evidence type="ECO:0000259" key="2">
    <source>
        <dbReference type="Pfam" id="PF13559"/>
    </source>
</evidence>
<keyword evidence="1" id="KW-0472">Membrane</keyword>
<dbReference type="Proteomes" id="UP000318693">
    <property type="component" value="Unassembled WGS sequence"/>
</dbReference>
<reference evidence="3 4" key="1">
    <citation type="submission" date="2019-07" db="EMBL/GenBank/DDBJ databases">
        <title>Georgenia wutianyii sp. nov. and Georgenia *** sp. nov. isolated from plateau pika (Ochotona curzoniae) in the Qinghai-Tibet plateau of China.</title>
        <authorList>
            <person name="Tian Z."/>
        </authorList>
    </citation>
    <scope>NUCLEOTIDE SEQUENCE [LARGE SCALE GENOMIC DNA]</scope>
    <source>
        <strain evidence="3 4">Z446</strain>
    </source>
</reference>
<sequence length="219" mass="23372">MPVAVPVLLGVPVDPDAAEARRLAEEELAKAIYDHSPSLIDRLLTWLQQLYEALTRLGGQTPSGVVPLLLVLAFAAVVALGLLLGGRARRRRLARTAGASAGLFEDVRTSTDLTREADAAARRGDHSLAVLERFRAIIRSLDERALLDDRPGLTAHEATALATAALPDLSAELDRAGRLFDDVRYGHAVADAGDDQAMRHLAEQVGRTDARAVAPVAVP</sequence>
<keyword evidence="1" id="KW-0812">Transmembrane</keyword>
<keyword evidence="1" id="KW-1133">Transmembrane helix</keyword>
<feature type="domain" description="Protein-glutamine gamma-glutamyltransferase-like C-terminal" evidence="2">
    <location>
        <begin position="133"/>
        <end position="202"/>
    </location>
</feature>
<evidence type="ECO:0000313" key="4">
    <source>
        <dbReference type="Proteomes" id="UP000318693"/>
    </source>
</evidence>
<dbReference type="RefSeq" id="WP_143419241.1">
    <property type="nucleotide sequence ID" value="NZ_VJXR01000053.1"/>
</dbReference>